<dbReference type="eggNOG" id="COG4974">
    <property type="taxonomic scope" value="Bacteria"/>
</dbReference>
<dbReference type="InterPro" id="IPR002104">
    <property type="entry name" value="Integrase_catalytic"/>
</dbReference>
<proteinExistence type="inferred from homology"/>
<evidence type="ECO:0000313" key="6">
    <source>
        <dbReference type="Proteomes" id="UP000002774"/>
    </source>
</evidence>
<dbReference type="InterPro" id="IPR010998">
    <property type="entry name" value="Integrase_recombinase_N"/>
</dbReference>
<dbReference type="Pfam" id="PF13102">
    <property type="entry name" value="Phage_int_SAM_5"/>
    <property type="match status" value="1"/>
</dbReference>
<keyword evidence="6" id="KW-1185">Reference proteome</keyword>
<gene>
    <name evidence="5" type="ORF">Mucpa_5683</name>
</gene>
<dbReference type="InterPro" id="IPR050090">
    <property type="entry name" value="Tyrosine_recombinase_XerCD"/>
</dbReference>
<evidence type="ECO:0000256" key="1">
    <source>
        <dbReference type="ARBA" id="ARBA00008857"/>
    </source>
</evidence>
<dbReference type="PROSITE" id="PS51898">
    <property type="entry name" value="TYR_RECOMBINASE"/>
    <property type="match status" value="1"/>
</dbReference>
<dbReference type="STRING" id="714943.Mucpa_5683"/>
<dbReference type="RefSeq" id="WP_008511108.1">
    <property type="nucleotide sequence ID" value="NZ_CM001403.1"/>
</dbReference>
<dbReference type="SUPFAM" id="SSF56349">
    <property type="entry name" value="DNA breaking-rejoining enzymes"/>
    <property type="match status" value="1"/>
</dbReference>
<dbReference type="GO" id="GO:0015074">
    <property type="term" value="P:DNA integration"/>
    <property type="evidence" value="ECO:0007669"/>
    <property type="project" value="InterPro"/>
</dbReference>
<sequence length="412" mass="47530">MASLRVVLRKKANKDGTYPLAIRVTKDRKTSFIHLGHHLHAKDWDAKGQKVKTSYPNSKRLNHLILTKTAEANDTLLELETHNKDISSKLVTAEIKPKAATSFFAQADIFVENLRTQGKYNRVLTEQSRIKAIKEFLGNRDVTFPEVNVPLLAKLSAWLKRERRIGERVVKMNERTMMNYLILIRTIYNQAIAANIVDQKHYPFGKGKIAIKFPQSQKVGLSVEDVQKIEALELPLDSYENHARNIWLTSFYFAGMRVSDVLRLKWSDFQNERLYYQMGKNLKVGSLKVPQKVFAILDQYRHQEMKHDLIFPELKVLDTLDKPYHIQRKISYATKRLNTALGEIAIHKDVKITKTLTMHIARHTFGHISGNKIPIQVLKDLYRHSDIKTTMGYQSNFIHEEADNALDAVVGF</sequence>
<dbReference type="GO" id="GO:0006310">
    <property type="term" value="P:DNA recombination"/>
    <property type="evidence" value="ECO:0007669"/>
    <property type="project" value="UniProtKB-KW"/>
</dbReference>
<dbReference type="InterPro" id="IPR013762">
    <property type="entry name" value="Integrase-like_cat_sf"/>
</dbReference>
<dbReference type="HOGENOM" id="CLU_033139_0_1_10"/>
<dbReference type="Gene3D" id="1.10.443.10">
    <property type="entry name" value="Intergrase catalytic core"/>
    <property type="match status" value="1"/>
</dbReference>
<keyword evidence="3" id="KW-0233">DNA recombination</keyword>
<dbReference type="Pfam" id="PF17293">
    <property type="entry name" value="Arm-DNA-bind_5"/>
    <property type="match status" value="1"/>
</dbReference>
<evidence type="ECO:0000259" key="4">
    <source>
        <dbReference type="PROSITE" id="PS51898"/>
    </source>
</evidence>
<dbReference type="Pfam" id="PF00589">
    <property type="entry name" value="Phage_integrase"/>
    <property type="match status" value="1"/>
</dbReference>
<evidence type="ECO:0000313" key="5">
    <source>
        <dbReference type="EMBL" id="EHQ29752.1"/>
    </source>
</evidence>
<dbReference type="OrthoDB" id="1094492at2"/>
<keyword evidence="2" id="KW-0238">DNA-binding</keyword>
<dbReference type="AlphaFoldDB" id="H1Y3I4"/>
<feature type="domain" description="Tyr recombinase" evidence="4">
    <location>
        <begin position="216"/>
        <end position="407"/>
    </location>
</feature>
<dbReference type="InterPro" id="IPR035386">
    <property type="entry name" value="Arm-DNA-bind_5"/>
</dbReference>
<accession>H1Y3I4</accession>
<dbReference type="InterPro" id="IPR011010">
    <property type="entry name" value="DNA_brk_join_enz"/>
</dbReference>
<dbReference type="Gene3D" id="1.10.150.130">
    <property type="match status" value="1"/>
</dbReference>
<dbReference type="PANTHER" id="PTHR30349:SF64">
    <property type="entry name" value="PROPHAGE INTEGRASE INTD-RELATED"/>
    <property type="match status" value="1"/>
</dbReference>
<name>H1Y3I4_9SPHI</name>
<organism evidence="5 6">
    <name type="scientific">Mucilaginibacter paludis DSM 18603</name>
    <dbReference type="NCBI Taxonomy" id="714943"/>
    <lineage>
        <taxon>Bacteria</taxon>
        <taxon>Pseudomonadati</taxon>
        <taxon>Bacteroidota</taxon>
        <taxon>Sphingobacteriia</taxon>
        <taxon>Sphingobacteriales</taxon>
        <taxon>Sphingobacteriaceae</taxon>
        <taxon>Mucilaginibacter</taxon>
    </lineage>
</organism>
<evidence type="ECO:0000256" key="3">
    <source>
        <dbReference type="ARBA" id="ARBA00023172"/>
    </source>
</evidence>
<protein>
    <submittedName>
        <fullName evidence="5">Integrase family protein</fullName>
    </submittedName>
</protein>
<dbReference type="Proteomes" id="UP000002774">
    <property type="component" value="Chromosome"/>
</dbReference>
<comment type="similarity">
    <text evidence="1">Belongs to the 'phage' integrase family.</text>
</comment>
<dbReference type="GO" id="GO:0003677">
    <property type="term" value="F:DNA binding"/>
    <property type="evidence" value="ECO:0007669"/>
    <property type="project" value="UniProtKB-KW"/>
</dbReference>
<dbReference type="InterPro" id="IPR025269">
    <property type="entry name" value="SAM-like_dom"/>
</dbReference>
<dbReference type="EMBL" id="CM001403">
    <property type="protein sequence ID" value="EHQ29752.1"/>
    <property type="molecule type" value="Genomic_DNA"/>
</dbReference>
<reference evidence="5" key="1">
    <citation type="submission" date="2011-09" db="EMBL/GenBank/DDBJ databases">
        <title>The permanent draft genome of Mucilaginibacter paludis DSM 18603.</title>
        <authorList>
            <consortium name="US DOE Joint Genome Institute (JGI-PGF)"/>
            <person name="Lucas S."/>
            <person name="Han J."/>
            <person name="Lapidus A."/>
            <person name="Bruce D."/>
            <person name="Goodwin L."/>
            <person name="Pitluck S."/>
            <person name="Peters L."/>
            <person name="Kyrpides N."/>
            <person name="Mavromatis K."/>
            <person name="Ivanova N."/>
            <person name="Mikhailova N."/>
            <person name="Held B."/>
            <person name="Detter J.C."/>
            <person name="Tapia R."/>
            <person name="Han C."/>
            <person name="Land M."/>
            <person name="Hauser L."/>
            <person name="Markowitz V."/>
            <person name="Cheng J.-F."/>
            <person name="Hugenholtz P."/>
            <person name="Woyke T."/>
            <person name="Wu D."/>
            <person name="Tindall B."/>
            <person name="Brambilla E."/>
            <person name="Klenk H.-P."/>
            <person name="Eisen J.A."/>
        </authorList>
    </citation>
    <scope>NUCLEOTIDE SEQUENCE [LARGE SCALE GENOMIC DNA]</scope>
    <source>
        <strain evidence="5">DSM 18603</strain>
    </source>
</reference>
<dbReference type="PANTHER" id="PTHR30349">
    <property type="entry name" value="PHAGE INTEGRASE-RELATED"/>
    <property type="match status" value="1"/>
</dbReference>
<evidence type="ECO:0000256" key="2">
    <source>
        <dbReference type="ARBA" id="ARBA00023125"/>
    </source>
</evidence>